<dbReference type="AlphaFoldDB" id="A0A4S2N7A0"/>
<dbReference type="GO" id="GO:0016407">
    <property type="term" value="F:acetyltransferase activity"/>
    <property type="evidence" value="ECO:0007669"/>
    <property type="project" value="InterPro"/>
</dbReference>
<dbReference type="InterPro" id="IPR038765">
    <property type="entry name" value="Papain-like_cys_pep_sf"/>
</dbReference>
<keyword evidence="3" id="KW-1185">Reference proteome</keyword>
<dbReference type="Gene3D" id="3.30.2140.20">
    <property type="match status" value="1"/>
</dbReference>
<proteinExistence type="inferred from homology"/>
<evidence type="ECO:0000256" key="1">
    <source>
        <dbReference type="ARBA" id="ARBA00006547"/>
    </source>
</evidence>
<evidence type="ECO:0000313" key="2">
    <source>
        <dbReference type="EMBL" id="TGZ85066.1"/>
    </source>
</evidence>
<dbReference type="InterPro" id="IPR053710">
    <property type="entry name" value="Arylamine_NAT_domain_sf"/>
</dbReference>
<dbReference type="OrthoDB" id="10260017at2759"/>
<sequence length="402" mass="45101">MATYTPSELTSYLTHIRFPNPSSPPPPTLSTLRSLIIHHISNVPFENLSMHYRPPHAPFGSHFPPISVVPQQILTKLIPHSACSAASDIPAENGLADAPSRGGYCMEVNTVISTVLRTIGYSVWTIGGRGSLYLWTGGQDQTGAFGGWDHMATIVDLSEDPEARKDGGETNLWLVDIGFGGNGPIAPIPLIDGAVIGEKECQLVRVVRRTRPVLLNVSNPHIDLGWIFQNGEALNLNIPEEAQKAKDAESNLSGAVVRVSNTKVIKWVDGYHFYPFIPFLLPDYEAMSFATSTHPDAGFYDMMVCVRLLREDEITEEERKKWGQEITGKIIVRDRWLTRKIGGKGTVLKEFKNEDERVEALWTWFRIKVEKDWIRGGKLEIKEDKEEEKKKKEEESQKNEAR</sequence>
<dbReference type="STRING" id="341454.A0A4S2N7A0"/>
<dbReference type="PANTHER" id="PTHR11786:SF0">
    <property type="entry name" value="ARYLAMINE N-ACETYLTRANSFERASE 4-RELATED"/>
    <property type="match status" value="1"/>
</dbReference>
<protein>
    <submittedName>
        <fullName evidence="2">Cysteine proteinase</fullName>
    </submittedName>
</protein>
<name>A0A4S2N7A0_9PEZI</name>
<dbReference type="InterPro" id="IPR001447">
    <property type="entry name" value="Arylamine_N-AcTrfase"/>
</dbReference>
<reference evidence="2 3" key="1">
    <citation type="submission" date="2019-04" db="EMBL/GenBank/DDBJ databases">
        <title>Comparative genomics and transcriptomics to analyze fruiting body development in filamentous ascomycetes.</title>
        <authorList>
            <consortium name="DOE Joint Genome Institute"/>
            <person name="Lutkenhaus R."/>
            <person name="Traeger S."/>
            <person name="Breuer J."/>
            <person name="Kuo A."/>
            <person name="Lipzen A."/>
            <person name="Pangilinan J."/>
            <person name="Dilworth D."/>
            <person name="Sandor L."/>
            <person name="Poggeler S."/>
            <person name="Barry K."/>
            <person name="Grigoriev I.V."/>
            <person name="Nowrousian M."/>
        </authorList>
    </citation>
    <scope>NUCLEOTIDE SEQUENCE [LARGE SCALE GENOMIC DNA]</scope>
    <source>
        <strain evidence="2 3">CBS 389.68</strain>
    </source>
</reference>
<dbReference type="SUPFAM" id="SSF54001">
    <property type="entry name" value="Cysteine proteinases"/>
    <property type="match status" value="1"/>
</dbReference>
<evidence type="ECO:0000313" key="3">
    <source>
        <dbReference type="Proteomes" id="UP000298138"/>
    </source>
</evidence>
<dbReference type="PANTHER" id="PTHR11786">
    <property type="entry name" value="N-HYDROXYARYLAMINE O-ACETYLTRANSFERASE"/>
    <property type="match status" value="1"/>
</dbReference>
<dbReference type="Pfam" id="PF00797">
    <property type="entry name" value="Acetyltransf_2"/>
    <property type="match status" value="1"/>
</dbReference>
<gene>
    <name evidence="2" type="ORF">EX30DRAFT_337482</name>
</gene>
<comment type="similarity">
    <text evidence="1">Belongs to the arylamine N-acetyltransferase family.</text>
</comment>
<accession>A0A4S2N7A0</accession>
<dbReference type="EMBL" id="ML220112">
    <property type="protein sequence ID" value="TGZ85066.1"/>
    <property type="molecule type" value="Genomic_DNA"/>
</dbReference>
<dbReference type="Proteomes" id="UP000298138">
    <property type="component" value="Unassembled WGS sequence"/>
</dbReference>
<dbReference type="InParanoid" id="A0A4S2N7A0"/>
<organism evidence="2 3">
    <name type="scientific">Ascodesmis nigricans</name>
    <dbReference type="NCBI Taxonomy" id="341454"/>
    <lineage>
        <taxon>Eukaryota</taxon>
        <taxon>Fungi</taxon>
        <taxon>Dikarya</taxon>
        <taxon>Ascomycota</taxon>
        <taxon>Pezizomycotina</taxon>
        <taxon>Pezizomycetes</taxon>
        <taxon>Pezizales</taxon>
        <taxon>Ascodesmidaceae</taxon>
        <taxon>Ascodesmis</taxon>
    </lineage>
</organism>